<feature type="transmembrane region" description="Helical" evidence="6">
    <location>
        <begin position="41"/>
        <end position="60"/>
    </location>
</feature>
<comment type="subcellular location">
    <subcellularLocation>
        <location evidence="1">Membrane</location>
        <topology evidence="1">Multi-pass membrane protein</topology>
    </subcellularLocation>
</comment>
<gene>
    <name evidence="8" type="primary">LOC115727331</name>
</gene>
<evidence type="ECO:0000313" key="8">
    <source>
        <dbReference type="RefSeq" id="XP_030513387.1"/>
    </source>
</evidence>
<dbReference type="RefSeq" id="XP_030513387.1">
    <property type="nucleotide sequence ID" value="XM_030657527.2"/>
</dbReference>
<dbReference type="OrthoDB" id="1630410at2759"/>
<sequence>MDGEIGSSSGTLATFQWGGTISAIFLLIMNRTGRKSSMQTTALVLYLFTSFPTALFKILRGQFGCWVAFLAVAANLFFPRTFTVSRFILFVVTPDWIANELRDSMAGGIFCLILGIILVVNEIRGIGGLANWDCNWHCFGYCLGVGFLCFFTIYYLCKGTW</sequence>
<evidence type="ECO:0000256" key="1">
    <source>
        <dbReference type="ARBA" id="ARBA00004141"/>
    </source>
</evidence>
<accession>A0A8B8MTH9</accession>
<evidence type="ECO:0000313" key="7">
    <source>
        <dbReference type="Proteomes" id="UP000827889"/>
    </source>
</evidence>
<reference evidence="8" key="1">
    <citation type="submission" date="2025-08" db="UniProtKB">
        <authorList>
            <consortium name="RefSeq"/>
        </authorList>
    </citation>
    <scope>IDENTIFICATION</scope>
    <source>
        <tissue evidence="8">Leaf</tissue>
    </source>
</reference>
<dbReference type="Pfam" id="PF05562">
    <property type="entry name" value="WCOR413"/>
    <property type="match status" value="1"/>
</dbReference>
<dbReference type="KEGG" id="rarg:115727331"/>
<protein>
    <submittedName>
        <fullName evidence="8">Cold-regulated 413 plasma membrane protein 4-like</fullName>
    </submittedName>
</protein>
<comment type="similarity">
    <text evidence="2">Belongs to the Cold-regulated 413 protein family.</text>
</comment>
<keyword evidence="7" id="KW-1185">Reference proteome</keyword>
<dbReference type="PANTHER" id="PTHR33596">
    <property type="entry name" value="COLD-REGULATED 413 PLASMA MEMBRANE PROTEIN 2"/>
    <property type="match status" value="1"/>
</dbReference>
<evidence type="ECO:0000256" key="3">
    <source>
        <dbReference type="ARBA" id="ARBA00022692"/>
    </source>
</evidence>
<keyword evidence="4 6" id="KW-1133">Transmembrane helix</keyword>
<organism evidence="7 8">
    <name type="scientific">Rhodamnia argentea</name>
    <dbReference type="NCBI Taxonomy" id="178133"/>
    <lineage>
        <taxon>Eukaryota</taxon>
        <taxon>Viridiplantae</taxon>
        <taxon>Streptophyta</taxon>
        <taxon>Embryophyta</taxon>
        <taxon>Tracheophyta</taxon>
        <taxon>Spermatophyta</taxon>
        <taxon>Magnoliopsida</taxon>
        <taxon>eudicotyledons</taxon>
        <taxon>Gunneridae</taxon>
        <taxon>Pentapetalae</taxon>
        <taxon>rosids</taxon>
        <taxon>malvids</taxon>
        <taxon>Myrtales</taxon>
        <taxon>Myrtaceae</taxon>
        <taxon>Myrtoideae</taxon>
        <taxon>Myrteae</taxon>
        <taxon>Australasian group</taxon>
        <taxon>Rhodamnia</taxon>
    </lineage>
</organism>
<dbReference type="PANTHER" id="PTHR33596:SF4">
    <property type="entry name" value="COLD-REGULATED 413 PLASMA MEMBRANE PROTEIN 4-LIKE"/>
    <property type="match status" value="1"/>
</dbReference>
<name>A0A8B8MTH9_9MYRT</name>
<feature type="transmembrane region" description="Helical" evidence="6">
    <location>
        <begin position="104"/>
        <end position="126"/>
    </location>
</feature>
<dbReference type="InterPro" id="IPR008892">
    <property type="entry name" value="COR413"/>
</dbReference>
<evidence type="ECO:0000256" key="5">
    <source>
        <dbReference type="ARBA" id="ARBA00023136"/>
    </source>
</evidence>
<keyword evidence="3 6" id="KW-0812">Transmembrane</keyword>
<keyword evidence="5 6" id="KW-0472">Membrane</keyword>
<proteinExistence type="inferred from homology"/>
<evidence type="ECO:0000256" key="4">
    <source>
        <dbReference type="ARBA" id="ARBA00022989"/>
    </source>
</evidence>
<evidence type="ECO:0000256" key="2">
    <source>
        <dbReference type="ARBA" id="ARBA00005852"/>
    </source>
</evidence>
<dbReference type="GeneID" id="115727331"/>
<feature type="transmembrane region" description="Helical" evidence="6">
    <location>
        <begin position="12"/>
        <end position="29"/>
    </location>
</feature>
<evidence type="ECO:0000256" key="6">
    <source>
        <dbReference type="SAM" id="Phobius"/>
    </source>
</evidence>
<feature type="transmembrane region" description="Helical" evidence="6">
    <location>
        <begin position="138"/>
        <end position="157"/>
    </location>
</feature>
<dbReference type="GO" id="GO:0016020">
    <property type="term" value="C:membrane"/>
    <property type="evidence" value="ECO:0007669"/>
    <property type="project" value="UniProtKB-SubCell"/>
</dbReference>
<dbReference type="AlphaFoldDB" id="A0A8B8MTH9"/>
<dbReference type="Proteomes" id="UP000827889">
    <property type="component" value="Chromosome 11"/>
</dbReference>
<feature type="transmembrane region" description="Helical" evidence="6">
    <location>
        <begin position="66"/>
        <end position="92"/>
    </location>
</feature>